<organism evidence="1 2">
    <name type="scientific">Liparis tanakae</name>
    <name type="common">Tanaka's snailfish</name>
    <dbReference type="NCBI Taxonomy" id="230148"/>
    <lineage>
        <taxon>Eukaryota</taxon>
        <taxon>Metazoa</taxon>
        <taxon>Chordata</taxon>
        <taxon>Craniata</taxon>
        <taxon>Vertebrata</taxon>
        <taxon>Euteleostomi</taxon>
        <taxon>Actinopterygii</taxon>
        <taxon>Neopterygii</taxon>
        <taxon>Teleostei</taxon>
        <taxon>Neoteleostei</taxon>
        <taxon>Acanthomorphata</taxon>
        <taxon>Eupercaria</taxon>
        <taxon>Perciformes</taxon>
        <taxon>Cottioidei</taxon>
        <taxon>Cottales</taxon>
        <taxon>Liparidae</taxon>
        <taxon>Liparis</taxon>
    </lineage>
</organism>
<protein>
    <submittedName>
        <fullName evidence="1">Uncharacterized protein</fullName>
    </submittedName>
</protein>
<evidence type="ECO:0000313" key="2">
    <source>
        <dbReference type="Proteomes" id="UP000314294"/>
    </source>
</evidence>
<accession>A0A4Z2E8C1</accession>
<keyword evidence="2" id="KW-1185">Reference proteome</keyword>
<comment type="caution">
    <text evidence="1">The sequence shown here is derived from an EMBL/GenBank/DDBJ whole genome shotgun (WGS) entry which is preliminary data.</text>
</comment>
<reference evidence="1 2" key="1">
    <citation type="submission" date="2019-03" db="EMBL/GenBank/DDBJ databases">
        <title>First draft genome of Liparis tanakae, snailfish: a comprehensive survey of snailfish specific genes.</title>
        <authorList>
            <person name="Kim W."/>
            <person name="Song I."/>
            <person name="Jeong J.-H."/>
            <person name="Kim D."/>
            <person name="Kim S."/>
            <person name="Ryu S."/>
            <person name="Song J.Y."/>
            <person name="Lee S.K."/>
        </authorList>
    </citation>
    <scope>NUCLEOTIDE SEQUENCE [LARGE SCALE GENOMIC DNA]</scope>
    <source>
        <tissue evidence="1">Muscle</tissue>
    </source>
</reference>
<dbReference type="Proteomes" id="UP000314294">
    <property type="component" value="Unassembled WGS sequence"/>
</dbReference>
<dbReference type="EMBL" id="SRLO01013594">
    <property type="protein sequence ID" value="TNN25047.1"/>
    <property type="molecule type" value="Genomic_DNA"/>
</dbReference>
<evidence type="ECO:0000313" key="1">
    <source>
        <dbReference type="EMBL" id="TNN25047.1"/>
    </source>
</evidence>
<dbReference type="AlphaFoldDB" id="A0A4Z2E8C1"/>
<gene>
    <name evidence="1" type="ORF">EYF80_064826</name>
</gene>
<sequence length="63" mass="7221">MTEILFPVNRLLWSLPHRCRCGTRRARSVSVNPWWSTTTATCTPWSSCTTSPRWPPSATCRRG</sequence>
<proteinExistence type="predicted"/>
<name>A0A4Z2E8C1_9TELE</name>